<name>A0A392U4R6_9FABA</name>
<proteinExistence type="predicted"/>
<keyword evidence="2" id="KW-1185">Reference proteome</keyword>
<dbReference type="EMBL" id="LXQA010730184">
    <property type="protein sequence ID" value="MCI68078.1"/>
    <property type="molecule type" value="Genomic_DNA"/>
</dbReference>
<reference evidence="1 2" key="1">
    <citation type="journal article" date="2018" name="Front. Plant Sci.">
        <title>Red Clover (Trifolium pratense) and Zigzag Clover (T. medium) - A Picture of Genomic Similarities and Differences.</title>
        <authorList>
            <person name="Dluhosova J."/>
            <person name="Istvanek J."/>
            <person name="Nedelnik J."/>
            <person name="Repkova J."/>
        </authorList>
    </citation>
    <scope>NUCLEOTIDE SEQUENCE [LARGE SCALE GENOMIC DNA]</scope>
    <source>
        <strain evidence="2">cv. 10/8</strain>
        <tissue evidence="1">Leaf</tissue>
    </source>
</reference>
<feature type="non-terminal residue" evidence="1">
    <location>
        <position position="56"/>
    </location>
</feature>
<accession>A0A392U4R6</accession>
<dbReference type="AlphaFoldDB" id="A0A392U4R6"/>
<protein>
    <recommendedName>
        <fullName evidence="3">Cullin-like protein</fullName>
    </recommendedName>
</protein>
<dbReference type="Proteomes" id="UP000265520">
    <property type="component" value="Unassembled WGS sequence"/>
</dbReference>
<evidence type="ECO:0008006" key="3">
    <source>
        <dbReference type="Google" id="ProtNLM"/>
    </source>
</evidence>
<comment type="caution">
    <text evidence="1">The sequence shown here is derived from an EMBL/GenBank/DDBJ whole genome shotgun (WGS) entry which is preliminary data.</text>
</comment>
<sequence length="56" mass="6531">MVNFENLKANGFDIQLDAALQGWETYFDRLKGPVYPSLIKDFWKQAKVTTKEIKSH</sequence>
<organism evidence="1 2">
    <name type="scientific">Trifolium medium</name>
    <dbReference type="NCBI Taxonomy" id="97028"/>
    <lineage>
        <taxon>Eukaryota</taxon>
        <taxon>Viridiplantae</taxon>
        <taxon>Streptophyta</taxon>
        <taxon>Embryophyta</taxon>
        <taxon>Tracheophyta</taxon>
        <taxon>Spermatophyta</taxon>
        <taxon>Magnoliopsida</taxon>
        <taxon>eudicotyledons</taxon>
        <taxon>Gunneridae</taxon>
        <taxon>Pentapetalae</taxon>
        <taxon>rosids</taxon>
        <taxon>fabids</taxon>
        <taxon>Fabales</taxon>
        <taxon>Fabaceae</taxon>
        <taxon>Papilionoideae</taxon>
        <taxon>50 kb inversion clade</taxon>
        <taxon>NPAAA clade</taxon>
        <taxon>Hologalegina</taxon>
        <taxon>IRL clade</taxon>
        <taxon>Trifolieae</taxon>
        <taxon>Trifolium</taxon>
    </lineage>
</organism>
<evidence type="ECO:0000313" key="1">
    <source>
        <dbReference type="EMBL" id="MCI68078.1"/>
    </source>
</evidence>
<evidence type="ECO:0000313" key="2">
    <source>
        <dbReference type="Proteomes" id="UP000265520"/>
    </source>
</evidence>